<gene>
    <name evidence="2" type="primary">g10123</name>
    <name evidence="2" type="ORF">VP750_LOCUS9112</name>
</gene>
<evidence type="ECO:0000313" key="2">
    <source>
        <dbReference type="EMBL" id="CAL5227206.1"/>
    </source>
</evidence>
<dbReference type="PANTHER" id="PTHR37766:SF1">
    <property type="entry name" value="OS01G0897100 PROTEIN"/>
    <property type="match status" value="1"/>
</dbReference>
<accession>A0ABP1G4S1</accession>
<keyword evidence="3" id="KW-1185">Reference proteome</keyword>
<evidence type="ECO:0000313" key="3">
    <source>
        <dbReference type="Proteomes" id="UP001497392"/>
    </source>
</evidence>
<protein>
    <submittedName>
        <fullName evidence="2">G10123 protein</fullName>
    </submittedName>
</protein>
<reference evidence="2 3" key="1">
    <citation type="submission" date="2024-06" db="EMBL/GenBank/DDBJ databases">
        <authorList>
            <person name="Kraege A."/>
            <person name="Thomma B."/>
        </authorList>
    </citation>
    <scope>NUCLEOTIDE SEQUENCE [LARGE SCALE GENOMIC DNA]</scope>
</reference>
<dbReference type="EMBL" id="CAXHTA020000017">
    <property type="protein sequence ID" value="CAL5227206.1"/>
    <property type="molecule type" value="Genomic_DNA"/>
</dbReference>
<feature type="compositionally biased region" description="Basic residues" evidence="1">
    <location>
        <begin position="429"/>
        <end position="449"/>
    </location>
</feature>
<feature type="compositionally biased region" description="Basic and acidic residues" evidence="1">
    <location>
        <begin position="451"/>
        <end position="462"/>
    </location>
</feature>
<dbReference type="PANTHER" id="PTHR37766">
    <property type="entry name" value="OS01G0897100 PROTEIN"/>
    <property type="match status" value="1"/>
</dbReference>
<dbReference type="Proteomes" id="UP001497392">
    <property type="component" value="Unassembled WGS sequence"/>
</dbReference>
<evidence type="ECO:0000256" key="1">
    <source>
        <dbReference type="SAM" id="MobiDB-lite"/>
    </source>
</evidence>
<feature type="region of interest" description="Disordered" evidence="1">
    <location>
        <begin position="417"/>
        <end position="473"/>
    </location>
</feature>
<comment type="caution">
    <text evidence="2">The sequence shown here is derived from an EMBL/GenBank/DDBJ whole genome shotgun (WGS) entry which is preliminary data.</text>
</comment>
<proteinExistence type="predicted"/>
<organism evidence="2 3">
    <name type="scientific">Coccomyxa viridis</name>
    <dbReference type="NCBI Taxonomy" id="1274662"/>
    <lineage>
        <taxon>Eukaryota</taxon>
        <taxon>Viridiplantae</taxon>
        <taxon>Chlorophyta</taxon>
        <taxon>core chlorophytes</taxon>
        <taxon>Trebouxiophyceae</taxon>
        <taxon>Trebouxiophyceae incertae sedis</taxon>
        <taxon>Coccomyxaceae</taxon>
        <taxon>Coccomyxa</taxon>
    </lineage>
</organism>
<name>A0ABP1G4S1_9CHLO</name>
<sequence>MKLRLRWSTQDVQTSDNSELLGALKSLEARLLSHLLSDSLRREQLWTWLIKDAGQLPIATADRGTASQIALDLLPSSRRSSRKSRPACNRLLSGFCQAKADKAALFLWKHSPQSYAELFQADKNGCIQQWFDHFGSAGNTHFSFGAKALTSFAISHREEVWDLLVWSDGQSRSPVAVVAKMHYFARLDIAQTVRNFAAECPRFWSSKDFRDTLEGSSILALDSAFFVQELWSILEDGRRGASELLALVVDHVRAASWQELMQALLPLLPEEALLRCCTHALPVKVFDGPGLGLERSNEAALQAMVYGVANFGSMDELMLYNALALRRRQLLRLQAADEWSEVLEVVSEDINDVLQASQQTHWAAMLLDSSLSRTRRMKGLIMLMFCEHWSVRSEHLKDREAVHNSCESNGIALCKQLTTHEIPEPNGKREKKRKGKHSRKHKKRRKYMRRNSSDSDMSKDLMDQSDTDDGVTTSQDAGQVWDLAFDPYKVVTAFGDIPEHILSICACIRFDAYVKAHG</sequence>